<keyword evidence="2 4" id="KW-0378">Hydrolase</keyword>
<dbReference type="InterPro" id="IPR023296">
    <property type="entry name" value="Glyco_hydro_beta-prop_sf"/>
</dbReference>
<evidence type="ECO:0000313" key="9">
    <source>
        <dbReference type="Proteomes" id="UP000095039"/>
    </source>
</evidence>
<dbReference type="EMBL" id="AJWN02000092">
    <property type="protein sequence ID" value="OEE58535.1"/>
    <property type="molecule type" value="Genomic_DNA"/>
</dbReference>
<gene>
    <name evidence="8" type="ORF">A1OK_14860</name>
</gene>
<keyword evidence="9" id="KW-1185">Reference proteome</keyword>
<dbReference type="GO" id="GO:0004564">
    <property type="term" value="F:beta-fructofuranosidase activity"/>
    <property type="evidence" value="ECO:0007669"/>
    <property type="project" value="UniProtKB-EC"/>
</dbReference>
<keyword evidence="5" id="KW-0119">Carbohydrate metabolism</keyword>
<feature type="domain" description="Glycosyl hydrolase family 32 N-terminal" evidence="6">
    <location>
        <begin position="37"/>
        <end position="349"/>
    </location>
</feature>
<dbReference type="Proteomes" id="UP000095039">
    <property type="component" value="Unassembled WGS sequence"/>
</dbReference>
<evidence type="ECO:0000256" key="3">
    <source>
        <dbReference type="ARBA" id="ARBA00023295"/>
    </source>
</evidence>
<dbReference type="InterPro" id="IPR001362">
    <property type="entry name" value="Glyco_hydro_32"/>
</dbReference>
<dbReference type="InterPro" id="IPR051214">
    <property type="entry name" value="GH32_Enzymes"/>
</dbReference>
<dbReference type="SUPFAM" id="SSF75005">
    <property type="entry name" value="Arabinanase/levansucrase/invertase"/>
    <property type="match status" value="1"/>
</dbReference>
<dbReference type="GO" id="GO:0005985">
    <property type="term" value="P:sucrose metabolic process"/>
    <property type="evidence" value="ECO:0007669"/>
    <property type="project" value="UniProtKB-UniPathway"/>
</dbReference>
<dbReference type="GO" id="GO:0005737">
    <property type="term" value="C:cytoplasm"/>
    <property type="evidence" value="ECO:0007669"/>
    <property type="project" value="UniProtKB-SubCell"/>
</dbReference>
<comment type="caution">
    <text evidence="8">The sequence shown here is derived from an EMBL/GenBank/DDBJ whole genome shotgun (WGS) entry which is preliminary data.</text>
</comment>
<dbReference type="Gene3D" id="2.115.10.20">
    <property type="entry name" value="Glycosyl hydrolase domain, family 43"/>
    <property type="match status" value="1"/>
</dbReference>
<dbReference type="Pfam" id="PF08244">
    <property type="entry name" value="Glyco_hydro_32C"/>
    <property type="match status" value="1"/>
</dbReference>
<feature type="domain" description="Glycosyl hydrolase family 32 C-terminal" evidence="7">
    <location>
        <begin position="395"/>
        <end position="487"/>
    </location>
</feature>
<proteinExistence type="inferred from homology"/>
<evidence type="ECO:0000313" key="8">
    <source>
        <dbReference type="EMBL" id="OEE58535.1"/>
    </source>
</evidence>
<evidence type="ECO:0000256" key="4">
    <source>
        <dbReference type="RuleBase" id="RU362110"/>
    </source>
</evidence>
<evidence type="ECO:0000256" key="5">
    <source>
        <dbReference type="RuleBase" id="RU365015"/>
    </source>
</evidence>
<comment type="similarity">
    <text evidence="1 4">Belongs to the glycosyl hydrolase 32 family.</text>
</comment>
<evidence type="ECO:0000259" key="6">
    <source>
        <dbReference type="Pfam" id="PF00251"/>
    </source>
</evidence>
<dbReference type="CDD" id="cd18623">
    <property type="entry name" value="GH32_ScrB-like"/>
    <property type="match status" value="1"/>
</dbReference>
<keyword evidence="3 4" id="KW-0326">Glycosidase</keyword>
<dbReference type="SUPFAM" id="SSF49899">
    <property type="entry name" value="Concanavalin A-like lectins/glucanases"/>
    <property type="match status" value="1"/>
</dbReference>
<dbReference type="UniPathway" id="UPA00238"/>
<evidence type="ECO:0000259" key="7">
    <source>
        <dbReference type="Pfam" id="PF08244"/>
    </source>
</evidence>
<name>A0A1E5BZ63_9GAMM</name>
<dbReference type="PANTHER" id="PTHR43101">
    <property type="entry name" value="BETA-FRUCTOSIDASE"/>
    <property type="match status" value="1"/>
</dbReference>
<dbReference type="InterPro" id="IPR006232">
    <property type="entry name" value="Suc6P_hydrolase"/>
</dbReference>
<dbReference type="SMART" id="SM00640">
    <property type="entry name" value="Glyco_32"/>
    <property type="match status" value="1"/>
</dbReference>
<dbReference type="NCBIfam" id="TIGR01322">
    <property type="entry name" value="scrB_fam"/>
    <property type="match status" value="1"/>
</dbReference>
<comment type="catalytic activity">
    <reaction evidence="4">
        <text>Hydrolysis of terminal non-reducing beta-D-fructofuranoside residues in beta-D-fructofuranosides.</text>
        <dbReference type="EC" id="3.2.1.26"/>
    </reaction>
</comment>
<dbReference type="InterPro" id="IPR013189">
    <property type="entry name" value="Glyco_hydro_32_C"/>
</dbReference>
<dbReference type="Pfam" id="PF00251">
    <property type="entry name" value="Glyco_hydro_32N"/>
    <property type="match status" value="1"/>
</dbReference>
<dbReference type="PROSITE" id="PS00609">
    <property type="entry name" value="GLYCOSYL_HYDROL_F32"/>
    <property type="match status" value="1"/>
</dbReference>
<comment type="function">
    <text evidence="5">Enables the bacterium to metabolize sucrose as a sole carbon source.</text>
</comment>
<dbReference type="InterPro" id="IPR013320">
    <property type="entry name" value="ConA-like_dom_sf"/>
</dbReference>
<dbReference type="InterPro" id="IPR018053">
    <property type="entry name" value="Glyco_hydro_32_AS"/>
</dbReference>
<dbReference type="PANTHER" id="PTHR43101:SF1">
    <property type="entry name" value="BETA-FRUCTOSIDASE"/>
    <property type="match status" value="1"/>
</dbReference>
<reference evidence="8 9" key="1">
    <citation type="journal article" date="2012" name="Science">
        <title>Ecological populations of bacteria act as socially cohesive units of antibiotic production and resistance.</title>
        <authorList>
            <person name="Cordero O.X."/>
            <person name="Wildschutte H."/>
            <person name="Kirkup B."/>
            <person name="Proehl S."/>
            <person name="Ngo L."/>
            <person name="Hussain F."/>
            <person name="Le Roux F."/>
            <person name="Mincer T."/>
            <person name="Polz M.F."/>
        </authorList>
    </citation>
    <scope>NUCLEOTIDE SEQUENCE [LARGE SCALE GENOMIC DNA]</scope>
    <source>
        <strain evidence="8 9">FF-454</strain>
    </source>
</reference>
<dbReference type="RefSeq" id="WP_016959791.1">
    <property type="nucleotide sequence ID" value="NZ_AJWN02000092.1"/>
</dbReference>
<keyword evidence="5" id="KW-0963">Cytoplasm</keyword>
<sequence length="525" mass="59129">MRLLSDPKYVALTEATWSIFDDYQHQVASSHWRPSYHISPVAGLLNDPNGFCFFNNEYHLFYQWYPFGIAHGMKHWAHVKSDDLVNWSSPTLAMTPDTDYDARGVYSGAAYCLKQKNGDQECLLYFTGNLKYENDIRDATQCVATLSKDGVVTKSVQNPLIPTVPAGYSGHVRDPKVFAVGNEYRMLLGAQTEQEKGCVLVYRSDDAMAWELMGELDVRFTNDDDTIGGYMWECPDFFELDGCDVLVFSPQGITPKGDHFHNEFNVVYCLGRADWRTLTFDVEVMQELDRGFDFYAPQTMDNHPTGERILSAWAGCGDPDYPSDREGWSNCLTFPRALTIQDNQLCQRPVDAIQALYAEHQQGEGMGSGIKVLAAGIPNRYRFTLTLDGVKCLTTLSLLATENESLDLIIDADEKRITLDRSNMSSRFAKQWGEQRRASYPVGETLEIDVLIDGSIAEIFIDGGRLAFTARVFPHSPHSKIELNSTSEIHYHFDAYEISPSVNTSPITSEALVPQELHTELTKES</sequence>
<dbReference type="InterPro" id="IPR013148">
    <property type="entry name" value="Glyco_hydro_32_N"/>
</dbReference>
<evidence type="ECO:0000256" key="2">
    <source>
        <dbReference type="ARBA" id="ARBA00022801"/>
    </source>
</evidence>
<dbReference type="EC" id="3.2.1.26" evidence="4"/>
<accession>A0A1E5BZ63</accession>
<organism evidence="8 9">
    <name type="scientific">Enterovibrio norvegicus FF-454</name>
    <dbReference type="NCBI Taxonomy" id="1185651"/>
    <lineage>
        <taxon>Bacteria</taxon>
        <taxon>Pseudomonadati</taxon>
        <taxon>Pseudomonadota</taxon>
        <taxon>Gammaproteobacteria</taxon>
        <taxon>Vibrionales</taxon>
        <taxon>Vibrionaceae</taxon>
        <taxon>Enterovibrio</taxon>
    </lineage>
</organism>
<evidence type="ECO:0000256" key="1">
    <source>
        <dbReference type="ARBA" id="ARBA00009902"/>
    </source>
</evidence>
<protein>
    <recommendedName>
        <fullName evidence="4">Sucrose-6-phosphate hydrolase</fullName>
        <ecNumber evidence="4">3.2.1.26</ecNumber>
    </recommendedName>
    <alternativeName>
        <fullName evidence="5">Invertase</fullName>
    </alternativeName>
</protein>
<dbReference type="Gene3D" id="2.60.120.560">
    <property type="entry name" value="Exo-inulinase, domain 1"/>
    <property type="match status" value="1"/>
</dbReference>
<dbReference type="AlphaFoldDB" id="A0A1E5BZ63"/>
<comment type="subcellular location">
    <subcellularLocation>
        <location evidence="5">Cytoplasm</location>
    </subcellularLocation>
</comment>
<comment type="pathway">
    <text evidence="5">Glycan biosynthesis; sucrose metabolism.</text>
</comment>